<proteinExistence type="predicted"/>
<organism evidence="2 3">
    <name type="scientific">Leptospirillum ferrodiazotrophum</name>
    <dbReference type="NCBI Taxonomy" id="412449"/>
    <lineage>
        <taxon>Bacteria</taxon>
        <taxon>Pseudomonadati</taxon>
        <taxon>Nitrospirota</taxon>
        <taxon>Nitrospiria</taxon>
        <taxon>Nitrospirales</taxon>
        <taxon>Nitrospiraceae</taxon>
        <taxon>Leptospirillum</taxon>
    </lineage>
</organism>
<dbReference type="AlphaFoldDB" id="C6HZM0"/>
<feature type="domain" description="CobQ/CobB/MinD/ParA nucleotide binding" evidence="1">
    <location>
        <begin position="5"/>
        <end position="167"/>
    </location>
</feature>
<dbReference type="Proteomes" id="UP000009374">
    <property type="component" value="Unassembled WGS sequence"/>
</dbReference>
<keyword evidence="3" id="KW-1185">Reference proteome</keyword>
<dbReference type="SUPFAM" id="SSF52540">
    <property type="entry name" value="P-loop containing nucleoside triphosphate hydrolases"/>
    <property type="match status" value="1"/>
</dbReference>
<name>C6HZM0_9BACT</name>
<dbReference type="Gene3D" id="3.40.50.300">
    <property type="entry name" value="P-loop containing nucleotide triphosphate hydrolases"/>
    <property type="match status" value="1"/>
</dbReference>
<evidence type="ECO:0000313" key="3">
    <source>
        <dbReference type="Proteomes" id="UP000009374"/>
    </source>
</evidence>
<evidence type="ECO:0000259" key="1">
    <source>
        <dbReference type="Pfam" id="PF01656"/>
    </source>
</evidence>
<sequence>MKTFLVTSQKGGSGKTTLTAHLAVEIERADSARVYLLDTDRQASLSMWHGRREKETPARADIPFHRIGEGLDKLEEVADYCLIDSSPTINEQTAILIALSDLILIPVRPSPTDLWSVGETVDLVKKAGKPFLFVINQAKGNATITAQAVAALSKHGPVAQTFIADRVVYASSMTGGTTAAEVGRGPANGEVEALWKEIKGII</sequence>
<dbReference type="PANTHER" id="PTHR13696">
    <property type="entry name" value="P-LOOP CONTAINING NUCLEOSIDE TRIPHOSPHATE HYDROLASE"/>
    <property type="match status" value="1"/>
</dbReference>
<protein>
    <submittedName>
        <fullName evidence="2">Cobyrinic acid a,c-diamide synthase</fullName>
    </submittedName>
</protein>
<gene>
    <name evidence="2" type="ORF">UBAL3_95390016</name>
</gene>
<dbReference type="InterPro" id="IPR050678">
    <property type="entry name" value="DNA_Partitioning_ATPase"/>
</dbReference>
<dbReference type="CDD" id="cd02042">
    <property type="entry name" value="ParAB_family"/>
    <property type="match status" value="1"/>
</dbReference>
<evidence type="ECO:0000313" key="2">
    <source>
        <dbReference type="EMBL" id="EES51955.1"/>
    </source>
</evidence>
<dbReference type="InterPro" id="IPR002586">
    <property type="entry name" value="CobQ/CobB/MinD/ParA_Nub-bd_dom"/>
</dbReference>
<dbReference type="Pfam" id="PF01656">
    <property type="entry name" value="CbiA"/>
    <property type="match status" value="1"/>
</dbReference>
<reference evidence="2 3" key="1">
    <citation type="journal article" date="2009" name="Appl. Environ. Microbiol.">
        <title>Community genomic and proteomic analyses of chemoautotrophic iron-oxidizing "Leptospirillum rubarum" (Group II) and "Leptospirillum ferrodiazotrophum" (Group III) bacteria in acid mine drainage biofilms.</title>
        <authorList>
            <person name="Goltsman D.S."/>
            <person name="Denef V.J."/>
            <person name="Singer S.W."/>
            <person name="VerBerkmoes N.C."/>
            <person name="Lefsrud M."/>
            <person name="Mueller R.S."/>
            <person name="Dick G.J."/>
            <person name="Sun C.L."/>
            <person name="Wheeler K.E."/>
            <person name="Zemla A."/>
            <person name="Baker B.J."/>
            <person name="Hauser L."/>
            <person name="Land M."/>
            <person name="Shah M.B."/>
            <person name="Thelen M.P."/>
            <person name="Hettich R.L."/>
            <person name="Banfield J.F."/>
        </authorList>
    </citation>
    <scope>NUCLEOTIDE SEQUENCE [LARGE SCALE GENOMIC DNA]</scope>
</reference>
<dbReference type="InterPro" id="IPR027417">
    <property type="entry name" value="P-loop_NTPase"/>
</dbReference>
<dbReference type="EMBL" id="GG693883">
    <property type="protein sequence ID" value="EES51955.1"/>
    <property type="molecule type" value="Genomic_DNA"/>
</dbReference>
<accession>C6HZM0</accession>
<dbReference type="PANTHER" id="PTHR13696:SF96">
    <property type="entry name" value="COBQ_COBB_MIND_PARA NUCLEOTIDE BINDING DOMAIN-CONTAINING PROTEIN"/>
    <property type="match status" value="1"/>
</dbReference>
<dbReference type="PIRSF" id="PIRSF009320">
    <property type="entry name" value="Nuc_binding_HP_1000"/>
    <property type="match status" value="1"/>
</dbReference>